<evidence type="ECO:0000313" key="7">
    <source>
        <dbReference type="EMBL" id="SUZ56384.1"/>
    </source>
</evidence>
<comment type="similarity">
    <text evidence="2">Belongs to the phosphohexose mutase family.</text>
</comment>
<dbReference type="GO" id="GO:0000287">
    <property type="term" value="F:magnesium ion binding"/>
    <property type="evidence" value="ECO:0007669"/>
    <property type="project" value="InterPro"/>
</dbReference>
<reference evidence="7" key="1">
    <citation type="submission" date="2018-05" db="EMBL/GenBank/DDBJ databases">
        <authorList>
            <person name="Lanie J.A."/>
            <person name="Ng W.-L."/>
            <person name="Kazmierczak K.M."/>
            <person name="Andrzejewski T.M."/>
            <person name="Davidsen T.M."/>
            <person name="Wayne K.J."/>
            <person name="Tettelin H."/>
            <person name="Glass J.I."/>
            <person name="Rusch D."/>
            <person name="Podicherti R."/>
            <person name="Tsui H.-C.T."/>
            <person name="Winkler M.E."/>
        </authorList>
    </citation>
    <scope>NUCLEOTIDE SEQUENCE</scope>
</reference>
<dbReference type="InterPro" id="IPR016055">
    <property type="entry name" value="A-D-PHexomutase_a/b/a-I/II/III"/>
</dbReference>
<evidence type="ECO:0000259" key="5">
    <source>
        <dbReference type="Pfam" id="PF02878"/>
    </source>
</evidence>
<dbReference type="PROSITE" id="PS00710">
    <property type="entry name" value="PGM_PMM"/>
    <property type="match status" value="1"/>
</dbReference>
<protein>
    <submittedName>
        <fullName evidence="7">Uncharacterized protein</fullName>
    </submittedName>
</protein>
<sequence>MNSDLPAAKPVSSNESMTIERIQGTDGIRGPVCRLEDSSSSNPLAALLNEGVMTEEFFELYTYAYCQELLEADFASARDLVVIGWDPRDLSGRFNEAAVRGIRKAGLTAVVVDILPTPAISLYQLHVRAACAFVLTASHNPEGQNGIKIFLGHSNLKLFPEDDKRLTRRCLSIDFQELRNAPLLGELRNELLAARKLFLEFMADQTNHWLSDNSLAGITIIVDAANGAFSPIITELLKNVAADFVITNSVPAQGINRHSGVADLEGVEFISAKEVTEGTFYSYEALGHVLRKGREEQDKLRNSSDLVLGFVFDGDGDRCFLLCYDPFQDGIMVLSGDVLAFFQASFLQQKHNWSQSPLFVNTVESDLEVGRAVQQAGIETMQCAVGDKWILWQACFYGWQARQEFYLDKITVPEFIIMLEQANAKLGQMVNNSAFDALSATQIITTLENWIRKNMSDELVKSAYKHASQQQNNYFAIGSEESGHVITLAKISSVDAVTPVFIGNGFKCALNSLAAILALRVPKNTIEFFAWLRNPYPSGFQESLPVYYVDKSFLDEGSALREKLIEILLAELKWPEMEVEIVKREEEPEMLLLNVLQNGLPVAAVFVRNSGTEDKLALYLRGRADLTGRLETLAEKIYPFLLSSFKNKTSPMAQAESTVLRCLKDEAKQTGDLKLNNIANISPERLLHEMSSRQKLIRKNGELWNITELGLSCLKNPERSA</sequence>
<dbReference type="PANTHER" id="PTHR42946">
    <property type="entry name" value="PHOSPHOHEXOSE MUTASE"/>
    <property type="match status" value="1"/>
</dbReference>
<gene>
    <name evidence="7" type="ORF">METZ01_LOCUS9238</name>
</gene>
<dbReference type="InterPro" id="IPR005846">
    <property type="entry name" value="A-D-PHexomutase_a/b/a-III"/>
</dbReference>
<evidence type="ECO:0000256" key="2">
    <source>
        <dbReference type="ARBA" id="ARBA00010231"/>
    </source>
</evidence>
<dbReference type="AlphaFoldDB" id="A0A381NQJ5"/>
<feature type="region of interest" description="Disordered" evidence="4">
    <location>
        <begin position="1"/>
        <end position="20"/>
    </location>
</feature>
<dbReference type="InterPro" id="IPR005844">
    <property type="entry name" value="A-D-PHexomutase_a/b/a-I"/>
</dbReference>
<evidence type="ECO:0000259" key="6">
    <source>
        <dbReference type="Pfam" id="PF02880"/>
    </source>
</evidence>
<proteinExistence type="inferred from homology"/>
<keyword evidence="3" id="KW-0597">Phosphoprotein</keyword>
<dbReference type="InterPro" id="IPR016066">
    <property type="entry name" value="A-D-PHexomutase_CS"/>
</dbReference>
<feature type="domain" description="Alpha-D-phosphohexomutase alpha/beta/alpha" evidence="6">
    <location>
        <begin position="336"/>
        <end position="391"/>
    </location>
</feature>
<evidence type="ECO:0000256" key="4">
    <source>
        <dbReference type="SAM" id="MobiDB-lite"/>
    </source>
</evidence>
<dbReference type="PANTHER" id="PTHR42946:SF1">
    <property type="entry name" value="PHOSPHOGLUCOMUTASE (ALPHA-D-GLUCOSE-1,6-BISPHOSPHATE-DEPENDENT)"/>
    <property type="match status" value="1"/>
</dbReference>
<dbReference type="PRINTS" id="PR00509">
    <property type="entry name" value="PGMPMM"/>
</dbReference>
<dbReference type="InterPro" id="IPR005841">
    <property type="entry name" value="Alpha-D-phosphohexomutase_SF"/>
</dbReference>
<evidence type="ECO:0000256" key="3">
    <source>
        <dbReference type="ARBA" id="ARBA00022553"/>
    </source>
</evidence>
<dbReference type="EMBL" id="UINC01000499">
    <property type="protein sequence ID" value="SUZ56384.1"/>
    <property type="molecule type" value="Genomic_DNA"/>
</dbReference>
<comment type="cofactor">
    <cofactor evidence="1">
        <name>Mg(2+)</name>
        <dbReference type="ChEBI" id="CHEBI:18420"/>
    </cofactor>
</comment>
<dbReference type="SUPFAM" id="SSF53738">
    <property type="entry name" value="Phosphoglucomutase, first 3 domains"/>
    <property type="match status" value="3"/>
</dbReference>
<dbReference type="GO" id="GO:0005975">
    <property type="term" value="P:carbohydrate metabolic process"/>
    <property type="evidence" value="ECO:0007669"/>
    <property type="project" value="InterPro"/>
</dbReference>
<name>A0A381NQJ5_9ZZZZ</name>
<evidence type="ECO:0000256" key="1">
    <source>
        <dbReference type="ARBA" id="ARBA00001946"/>
    </source>
</evidence>
<accession>A0A381NQJ5</accession>
<dbReference type="Pfam" id="PF02880">
    <property type="entry name" value="PGM_PMM_III"/>
    <property type="match status" value="1"/>
</dbReference>
<dbReference type="Pfam" id="PF02878">
    <property type="entry name" value="PGM_PMM_I"/>
    <property type="match status" value="1"/>
</dbReference>
<dbReference type="Gene3D" id="3.40.120.10">
    <property type="entry name" value="Alpha-D-Glucose-1,6-Bisphosphate, subunit A, domain 3"/>
    <property type="match status" value="3"/>
</dbReference>
<organism evidence="7">
    <name type="scientific">marine metagenome</name>
    <dbReference type="NCBI Taxonomy" id="408172"/>
    <lineage>
        <taxon>unclassified sequences</taxon>
        <taxon>metagenomes</taxon>
        <taxon>ecological metagenomes</taxon>
    </lineage>
</organism>
<dbReference type="InterPro" id="IPR050060">
    <property type="entry name" value="Phosphoglucosamine_mutase"/>
</dbReference>
<dbReference type="GO" id="GO:0004615">
    <property type="term" value="F:phosphomannomutase activity"/>
    <property type="evidence" value="ECO:0007669"/>
    <property type="project" value="TreeGrafter"/>
</dbReference>
<feature type="domain" description="Alpha-D-phosphohexomutase alpha/beta/alpha" evidence="5">
    <location>
        <begin position="49"/>
        <end position="176"/>
    </location>
</feature>